<reference evidence="3" key="1">
    <citation type="submission" date="2016-09" db="EMBL/GenBank/DDBJ databases">
        <title>Whole genome sequencing of Salmonella enterica.</title>
        <authorList>
            <person name="Bell R."/>
        </authorList>
    </citation>
    <scope>NUCLEOTIDE SEQUENCE [LARGE SCALE GENOMIC DNA]</scope>
    <source>
        <strain evidence="3">CFSAN044978</strain>
    </source>
</reference>
<keyword evidence="1" id="KW-0175">Coiled coil</keyword>
<feature type="coiled-coil region" evidence="1">
    <location>
        <begin position="72"/>
        <end position="99"/>
    </location>
</feature>
<proteinExistence type="predicted"/>
<gene>
    <name evidence="3" type="ORF">A7T00_24230</name>
</gene>
<evidence type="ECO:0000256" key="1">
    <source>
        <dbReference type="SAM" id="Coils"/>
    </source>
</evidence>
<protein>
    <submittedName>
        <fullName evidence="3">Uncharacterized protein</fullName>
    </submittedName>
</protein>
<comment type="caution">
    <text evidence="3">The sequence shown here is derived from an EMBL/GenBank/DDBJ whole genome shotgun (WGS) entry which is preliminary data.</text>
</comment>
<feature type="transmembrane region" description="Helical" evidence="2">
    <location>
        <begin position="51"/>
        <end position="72"/>
    </location>
</feature>
<sequence>MSNKKSQKVKIPRKVKENLKNDISNVENTKIELPQLPQPFLIRQEEQNKPWYKNTSIIISLVSLVITALMSYQTIDNNLKNQENNRQTQENNKKNLERNSYLDTTNFNIVQNLWQDNPSYTLYNESQKPLSIPPQPSYFMYVPAKLYYIFKDGSRKSTLILLPTSYENVISQTSTGKTIDEIETSVLPKNFFGKLGARDLRQKIYGKPGSDDIAFELRVYPFLAIFTNIEYSYKDNPSKIMTEKFLTTPFGRESLPDDRYEDLKNYTKNISHFPENEMVINGDENIYDHTFKYLDKEFSRLLLNSVNKFSEEDKQRLLVLLGVKWNVDDLTKGKEFSFERSLSDDNNFHALSRYLSDKVISVFDPLYPDY</sequence>
<keyword evidence="2" id="KW-0472">Membrane</keyword>
<accession>A0A1S0Z9G5</accession>
<evidence type="ECO:0000256" key="2">
    <source>
        <dbReference type="SAM" id="Phobius"/>
    </source>
</evidence>
<dbReference type="AlphaFoldDB" id="A0A1S0Z9G5"/>
<organism evidence="3">
    <name type="scientific">Salmonella enterica subsp. enterica serovar Saintpaul</name>
    <dbReference type="NCBI Taxonomy" id="90105"/>
    <lineage>
        <taxon>Bacteria</taxon>
        <taxon>Pseudomonadati</taxon>
        <taxon>Pseudomonadota</taxon>
        <taxon>Gammaproteobacteria</taxon>
        <taxon>Enterobacterales</taxon>
        <taxon>Enterobacteriaceae</taxon>
        <taxon>Salmonella</taxon>
    </lineage>
</organism>
<evidence type="ECO:0000313" key="3">
    <source>
        <dbReference type="EMBL" id="OHG62044.1"/>
    </source>
</evidence>
<name>A0A1S0Z9G5_SALET</name>
<keyword evidence="2" id="KW-0812">Transmembrane</keyword>
<dbReference type="EMBL" id="MLZC01000015">
    <property type="protein sequence ID" value="OHG62044.1"/>
    <property type="molecule type" value="Genomic_DNA"/>
</dbReference>
<keyword evidence="2" id="KW-1133">Transmembrane helix</keyword>